<organism evidence="2 3">
    <name type="scientific">Vibrio owensii CAIM 1854 = LMG 25443</name>
    <dbReference type="NCBI Taxonomy" id="1229493"/>
    <lineage>
        <taxon>Bacteria</taxon>
        <taxon>Pseudomonadati</taxon>
        <taxon>Pseudomonadota</taxon>
        <taxon>Gammaproteobacteria</taxon>
        <taxon>Vibrionales</taxon>
        <taxon>Vibrionaceae</taxon>
        <taxon>Vibrio</taxon>
    </lineage>
</organism>
<feature type="compositionally biased region" description="Basic and acidic residues" evidence="1">
    <location>
        <begin position="1"/>
        <end position="13"/>
    </location>
</feature>
<dbReference type="AlphaFoldDB" id="A0A0C1VUK2"/>
<comment type="caution">
    <text evidence="2">The sequence shown here is derived from an EMBL/GenBank/DDBJ whole genome shotgun (WGS) entry which is preliminary data.</text>
</comment>
<name>A0A0C1VUK2_9VIBR</name>
<accession>A0A0C1VUK2</accession>
<dbReference type="RefSeq" id="WP_027726642.1">
    <property type="nucleotide sequence ID" value="NZ_BAOH01000024.1"/>
</dbReference>
<dbReference type="PATRIC" id="fig|1229493.5.peg.603"/>
<dbReference type="EMBL" id="JPRD01000013">
    <property type="protein sequence ID" value="KIF53608.1"/>
    <property type="molecule type" value="Genomic_DNA"/>
</dbReference>
<evidence type="ECO:0000313" key="3">
    <source>
        <dbReference type="Proteomes" id="UP000031586"/>
    </source>
</evidence>
<reference evidence="2 3" key="1">
    <citation type="submission" date="2014-07" db="EMBL/GenBank/DDBJ databases">
        <title>Unique and conserved regions in Vibrio harveyi and related species in comparison with the shrimp pathogen Vibrio harveyi CAIM 1792.</title>
        <authorList>
            <person name="Espinoza-Valles I."/>
            <person name="Vora G."/>
            <person name="Leekitcharoenphon P."/>
            <person name="Ussery D."/>
            <person name="Hoj L."/>
            <person name="Gomez-Gil B."/>
        </authorList>
    </citation>
    <scope>NUCLEOTIDE SEQUENCE [LARGE SCALE GENOMIC DNA]</scope>
    <source>
        <strain evidence="3">CAIM 1854 / LMG 25443</strain>
    </source>
</reference>
<evidence type="ECO:0000256" key="1">
    <source>
        <dbReference type="SAM" id="MobiDB-lite"/>
    </source>
</evidence>
<proteinExistence type="predicted"/>
<feature type="region of interest" description="Disordered" evidence="1">
    <location>
        <begin position="1"/>
        <end position="55"/>
    </location>
</feature>
<dbReference type="Proteomes" id="UP000031586">
    <property type="component" value="Unassembled WGS sequence"/>
</dbReference>
<gene>
    <name evidence="2" type="ORF">H735_07585</name>
</gene>
<protein>
    <submittedName>
        <fullName evidence="2">Uncharacterized protein</fullName>
    </submittedName>
</protein>
<sequence length="253" mass="27947">MDGRNPTRRDGRPHTSSGGAYQPQHPAVQQSTSQPRREDTMSARLNRQRRARAEELRFTDADQQRWAANRTRVDAERRRTGAAQEPVRKVASLHLGTRRDHRDIVDIVPTFQKDGRLSPDSEAALKGMIDSSRDYVLSLTGHSSSSPIPNQKTYTKHDVATNTVSGGFNTSGAIEHACQIITSKGSQVVGLVSGHCHGKSRSLAMMKQGALKAGVLLDDEYTFATPKSITAGETRVEALKLVVKLNKLRRERQ</sequence>
<evidence type="ECO:0000313" key="2">
    <source>
        <dbReference type="EMBL" id="KIF53608.1"/>
    </source>
</evidence>